<accession>S5XZB9</accession>
<dbReference type="HOGENOM" id="CLU_692318_0_0_5"/>
<keyword evidence="3" id="KW-1185">Reference proteome</keyword>
<dbReference type="InterPro" id="IPR048423">
    <property type="entry name" value="DRL_cat"/>
</dbReference>
<evidence type="ECO:0000259" key="1">
    <source>
        <dbReference type="Pfam" id="PF21135"/>
    </source>
</evidence>
<dbReference type="PANTHER" id="PTHR37850:SF1">
    <property type="entry name" value="SAF DOMAIN PROTEIN"/>
    <property type="match status" value="1"/>
</dbReference>
<dbReference type="AlphaFoldDB" id="S5XZB9"/>
<dbReference type="PATRIC" id="fig|1367847.3.peg.3559"/>
<reference evidence="2 3" key="1">
    <citation type="journal article" date="2014" name="BMC Genomics">
        <title>Architecture and functions of a multipartite genome of the methylotrophic bacterium Paracoccus aminophilus JCM 7686, containing primary and secondary chromids.</title>
        <authorList>
            <person name="Dziewit L."/>
            <person name="Czarnecki J."/>
            <person name="Wibberg D."/>
            <person name="Radlinska M."/>
            <person name="Mrozek P."/>
            <person name="Szymczak M."/>
            <person name="Schluter A."/>
            <person name="Puhler A."/>
            <person name="Bartosik D."/>
        </authorList>
    </citation>
    <scope>NUCLEOTIDE SEQUENCE [LARGE SCALE GENOMIC DNA]</scope>
    <source>
        <strain evidence="2">JCM 7686</strain>
        <plasmid evidence="3">Plasmid pAMI1</plasmid>
    </source>
</reference>
<keyword evidence="2" id="KW-0614">Plasmid</keyword>
<dbReference type="Gene3D" id="3.40.50.720">
    <property type="entry name" value="NAD(P)-binding Rossmann-like Domain"/>
    <property type="match status" value="1"/>
</dbReference>
<sequence>MESDVLILPPKDIARLAQAVASRASGKPVRIALLRDAESRKAMGPMPIFPGIEILAFDLDTDGAFADFDISTQSARIAAEMEAGVQAFLAANRPDVVVEATGRALTGAMVCQAALESGYPVVSLNPRTDLAVGHYLRHLAHEKGLRYVFWQPDSVRAALDLKEALEASGLEIVSLGATLPASGAGEQPLSDADISAVMIEMACLANATGISLDRPGMNGQHCRPEELAGFYRPLEEGGIFAVPCCVDYAVLDGLPAGVYAVAKAQETEGKSTAYRTHFTPLSSCAHSWLAALAEVLEDGAKTPDLAYRPVADVCAIALRDVKPGERLAGAGAADYRGIAMRVDEIRWRESIPIGLLEGAMAKQIIEPDEPIVLENCVIDHTSRLYALRGLQEKLRLAS</sequence>
<dbReference type="Proteomes" id="UP000015480">
    <property type="component" value="Plasmid pAMI1"/>
</dbReference>
<proteinExistence type="predicted"/>
<evidence type="ECO:0000313" key="3">
    <source>
        <dbReference type="Proteomes" id="UP000015480"/>
    </source>
</evidence>
<protein>
    <submittedName>
        <fullName evidence="2">Homoserine dehydrogenase</fullName>
    </submittedName>
</protein>
<dbReference type="PANTHER" id="PTHR37850">
    <property type="entry name" value="STRU PROTEIN"/>
    <property type="match status" value="1"/>
</dbReference>
<dbReference type="Pfam" id="PF21135">
    <property type="entry name" value="DRL_cat"/>
    <property type="match status" value="1"/>
</dbReference>
<organism evidence="2 3">
    <name type="scientific">Paracoccus aminophilus JCM 7686</name>
    <dbReference type="NCBI Taxonomy" id="1367847"/>
    <lineage>
        <taxon>Bacteria</taxon>
        <taxon>Pseudomonadati</taxon>
        <taxon>Pseudomonadota</taxon>
        <taxon>Alphaproteobacteria</taxon>
        <taxon>Rhodobacterales</taxon>
        <taxon>Paracoccaceae</taxon>
        <taxon>Paracoccus</taxon>
    </lineage>
</organism>
<feature type="domain" description="Oxidoreductase DRL-like catalytic" evidence="1">
    <location>
        <begin position="193"/>
        <end position="271"/>
    </location>
</feature>
<dbReference type="EMBL" id="CP006651">
    <property type="protein sequence ID" value="AGT10632.1"/>
    <property type="molecule type" value="Genomic_DNA"/>
</dbReference>
<evidence type="ECO:0000313" key="2">
    <source>
        <dbReference type="EMBL" id="AGT10632.1"/>
    </source>
</evidence>
<geneLocation type="plasmid" evidence="2 3">
    <name>pAMI1</name>
</geneLocation>
<name>S5XZB9_PARAH</name>
<gene>
    <name evidence="2" type="ORF">JCM7686_pAMI1p046</name>
</gene>
<dbReference type="KEGG" id="pami:JCM7686_pAMI1p046"/>